<feature type="transmembrane region" description="Helical" evidence="7">
    <location>
        <begin position="209"/>
        <end position="230"/>
    </location>
</feature>
<evidence type="ECO:0000256" key="5">
    <source>
        <dbReference type="ARBA" id="ARBA00022989"/>
    </source>
</evidence>
<dbReference type="Pfam" id="PF01914">
    <property type="entry name" value="MarC"/>
    <property type="match status" value="1"/>
</dbReference>
<evidence type="ECO:0000313" key="9">
    <source>
        <dbReference type="EMBL" id="ABM96757.1"/>
    </source>
</evidence>
<sequence length="239" mass="25239">MRPGGPSGGARTRPRSTSEWPGTENPAMDLKPLIALLAIVNPIGAIPFFITFTSGFNRQQRQRTIRVSAFSAFLVISISAVAGLKIIEFFGISIASFQVGGGTLLLISSLQMLNAQPADTSKEDMSEGAQKADAGASIAVVPLTIPLLTGPATISTMVIYAERTRHWWQLGTLVLYGVVIGAAVYLAFIASGRIARVLGKTGINVMTRLMGLILAAMAVEIMAEGLAKLFPVLASAIPR</sequence>
<keyword evidence="3" id="KW-1003">Cell membrane</keyword>
<dbReference type="PANTHER" id="PTHR33508:SF1">
    <property type="entry name" value="UPF0056 MEMBRANE PROTEIN YHCE"/>
    <property type="match status" value="1"/>
</dbReference>
<evidence type="ECO:0000256" key="3">
    <source>
        <dbReference type="ARBA" id="ARBA00022475"/>
    </source>
</evidence>
<dbReference type="HOGENOM" id="CLU_079909_2_1_4"/>
<dbReference type="NCBIfam" id="TIGR00427">
    <property type="entry name" value="NAAT family transporter"/>
    <property type="match status" value="1"/>
</dbReference>
<accession>A2SMG8</accession>
<evidence type="ECO:0000256" key="6">
    <source>
        <dbReference type="ARBA" id="ARBA00023136"/>
    </source>
</evidence>
<dbReference type="eggNOG" id="COG2095">
    <property type="taxonomic scope" value="Bacteria"/>
</dbReference>
<comment type="caution">
    <text evidence="7">Lacks conserved residue(s) required for the propagation of feature annotation.</text>
</comment>
<evidence type="ECO:0000256" key="4">
    <source>
        <dbReference type="ARBA" id="ARBA00022692"/>
    </source>
</evidence>
<comment type="subcellular location">
    <subcellularLocation>
        <location evidence="7">Cell inner membrane</location>
        <topology evidence="7">Multi-pass membrane protein</topology>
    </subcellularLocation>
    <subcellularLocation>
        <location evidence="1">Cell membrane</location>
        <topology evidence="1">Multi-pass membrane protein</topology>
    </subcellularLocation>
</comment>
<feature type="transmembrane region" description="Helical" evidence="7">
    <location>
        <begin position="64"/>
        <end position="84"/>
    </location>
</feature>
<protein>
    <recommendedName>
        <fullName evidence="7">UPF0056 inner membrane protein</fullName>
    </recommendedName>
</protein>
<dbReference type="AlphaFoldDB" id="A2SMG8"/>
<feature type="transmembrane region" description="Helical" evidence="7">
    <location>
        <begin position="134"/>
        <end position="161"/>
    </location>
</feature>
<evidence type="ECO:0000313" key="10">
    <source>
        <dbReference type="Proteomes" id="UP000000366"/>
    </source>
</evidence>
<evidence type="ECO:0000256" key="7">
    <source>
        <dbReference type="RuleBase" id="RU362048"/>
    </source>
</evidence>
<name>A2SMG8_METPP</name>
<feature type="region of interest" description="Disordered" evidence="8">
    <location>
        <begin position="1"/>
        <end position="24"/>
    </location>
</feature>
<dbReference type="KEGG" id="mpt:Mpe_A3804"/>
<keyword evidence="5 7" id="KW-1133">Transmembrane helix</keyword>
<feature type="transmembrane region" description="Helical" evidence="7">
    <location>
        <begin position="33"/>
        <end position="52"/>
    </location>
</feature>
<dbReference type="STRING" id="420662.Mpe_A3804"/>
<gene>
    <name evidence="9" type="ordered locus">Mpe_A3804</name>
</gene>
<evidence type="ECO:0000256" key="1">
    <source>
        <dbReference type="ARBA" id="ARBA00004651"/>
    </source>
</evidence>
<dbReference type="PANTHER" id="PTHR33508">
    <property type="entry name" value="UPF0056 MEMBRANE PROTEIN YHCE"/>
    <property type="match status" value="1"/>
</dbReference>
<organism evidence="9 10">
    <name type="scientific">Methylibium petroleiphilum (strain ATCC BAA-1232 / LMG 22953 / PM1)</name>
    <dbReference type="NCBI Taxonomy" id="420662"/>
    <lineage>
        <taxon>Bacteria</taxon>
        <taxon>Pseudomonadati</taxon>
        <taxon>Pseudomonadota</taxon>
        <taxon>Betaproteobacteria</taxon>
        <taxon>Burkholderiales</taxon>
        <taxon>Sphaerotilaceae</taxon>
        <taxon>Methylibium</taxon>
    </lineage>
</organism>
<keyword evidence="10" id="KW-1185">Reference proteome</keyword>
<evidence type="ECO:0000256" key="8">
    <source>
        <dbReference type="SAM" id="MobiDB-lite"/>
    </source>
</evidence>
<proteinExistence type="inferred from homology"/>
<reference evidence="9 10" key="1">
    <citation type="journal article" date="2007" name="J. Bacteriol.">
        <title>Whole-genome analysis of the methyl tert-butyl ether-degrading beta-proteobacterium Methylibium petroleiphilum PM1.</title>
        <authorList>
            <person name="Kane S.R."/>
            <person name="Chakicherla A.Y."/>
            <person name="Chain P.S.G."/>
            <person name="Schmidt R."/>
            <person name="Shin M.W."/>
            <person name="Legler T.C."/>
            <person name="Scow K.M."/>
            <person name="Larimer F.W."/>
            <person name="Lucas S.M."/>
            <person name="Richardson P.M."/>
            <person name="Hristova K.R."/>
        </authorList>
    </citation>
    <scope>NUCLEOTIDE SEQUENCE [LARGE SCALE GENOMIC DNA]</scope>
    <source>
        <strain evidence="10">ATCC BAA-1232 / LMG 22953 / PM1</strain>
    </source>
</reference>
<dbReference type="EMBL" id="CP000555">
    <property type="protein sequence ID" value="ABM96757.1"/>
    <property type="molecule type" value="Genomic_DNA"/>
</dbReference>
<feature type="transmembrane region" description="Helical" evidence="7">
    <location>
        <begin position="167"/>
        <end position="188"/>
    </location>
</feature>
<dbReference type="Proteomes" id="UP000000366">
    <property type="component" value="Chromosome"/>
</dbReference>
<comment type="similarity">
    <text evidence="2 7">Belongs to the UPF0056 (MarC) family.</text>
</comment>
<keyword evidence="6 7" id="KW-0472">Membrane</keyword>
<keyword evidence="4 7" id="KW-0812">Transmembrane</keyword>
<dbReference type="GO" id="GO:0005886">
    <property type="term" value="C:plasma membrane"/>
    <property type="evidence" value="ECO:0007669"/>
    <property type="project" value="UniProtKB-SubCell"/>
</dbReference>
<dbReference type="InterPro" id="IPR002771">
    <property type="entry name" value="Multi_antbiot-R_MarC"/>
</dbReference>
<evidence type="ECO:0000256" key="2">
    <source>
        <dbReference type="ARBA" id="ARBA00009784"/>
    </source>
</evidence>